<dbReference type="Pfam" id="PF00753">
    <property type="entry name" value="Lactamase_B"/>
    <property type="match status" value="1"/>
</dbReference>
<evidence type="ECO:0000259" key="1">
    <source>
        <dbReference type="SMART" id="SM00849"/>
    </source>
</evidence>
<dbReference type="PANTHER" id="PTHR30619">
    <property type="entry name" value="DNA INTERNALIZATION/COMPETENCE PROTEIN COMEC/REC2"/>
    <property type="match status" value="1"/>
</dbReference>
<dbReference type="EMBL" id="FOYZ01000001">
    <property type="protein sequence ID" value="SFR56906.1"/>
    <property type="molecule type" value="Genomic_DNA"/>
</dbReference>
<dbReference type="CDD" id="cd07731">
    <property type="entry name" value="ComA-like_MBL-fold"/>
    <property type="match status" value="1"/>
</dbReference>
<dbReference type="InterPro" id="IPR036866">
    <property type="entry name" value="RibonucZ/Hydroxyglut_hydro"/>
</dbReference>
<reference evidence="2 3" key="1">
    <citation type="submission" date="2016-10" db="EMBL/GenBank/DDBJ databases">
        <authorList>
            <person name="de Groot N.N."/>
        </authorList>
    </citation>
    <scope>NUCLEOTIDE SEQUENCE [LARGE SCALE GENOMIC DNA]</scope>
    <source>
        <strain evidence="2 3">743A</strain>
    </source>
</reference>
<name>A0A1I6HR28_9FIRM</name>
<dbReference type="InterPro" id="IPR035681">
    <property type="entry name" value="ComA-like_MBL"/>
</dbReference>
<evidence type="ECO:0000313" key="2">
    <source>
        <dbReference type="EMBL" id="SFR56906.1"/>
    </source>
</evidence>
<accession>A0A1I6HR28</accession>
<dbReference type="SUPFAM" id="SSF56281">
    <property type="entry name" value="Metallo-hydrolase/oxidoreductase"/>
    <property type="match status" value="1"/>
</dbReference>
<dbReference type="PANTHER" id="PTHR30619:SF7">
    <property type="entry name" value="BETA-LACTAMASE DOMAIN PROTEIN"/>
    <property type="match status" value="1"/>
</dbReference>
<dbReference type="AlphaFoldDB" id="A0A1I6HR28"/>
<keyword evidence="2" id="KW-0378">Hydrolase</keyword>
<proteinExistence type="predicted"/>
<dbReference type="SMART" id="SM00849">
    <property type="entry name" value="Lactamase_B"/>
    <property type="match status" value="1"/>
</dbReference>
<protein>
    <submittedName>
        <fullName evidence="2">Metal-dependent hydrolase, beta-lactamase superfamily II</fullName>
    </submittedName>
</protein>
<sequence>MMKCLKKARLARLLIGAIFIVLFIVQHKTIDAGSSKLTVTFLNVKQGDAALLESDGKTMLIDGGPTAEGNTVVEYLKAKGINKLDYMIATHDHADHIGGLISVCKEIEVGKIYRTRQPYIDATSTTFNHIIMTKNIAQVYPSMGSTIQFGSATITFIAPNSSGYSSYNDNSLVVRIVNGRNSFLFTGDAEFQSESEMIQKGYELKSDVLKVGHHSALTSSSDAFIQAVDPSISIISCDEKHQAGFPRITTLRKLTDSNIYRTDISGNIEMVSDGFTITTEAIPYSYAKYGIDVVTGKVTSTNAKESKNLSKLSATSMSGEITLNKMSADEDYDPIYKSPLTIYFQADCGISSIESIEYFLAEAGVVYNLNQIEWTKLDYRYVTLANDFVGCIYVKFVNQLGNVVIRKTNGFTLDVKAPTNCKVESTVSGLNLVEVDEKNSYSRYGYEPVHLKFLADFGVSEEEKTEYMLVNRGAGFNENREWTEGNEVTIEDTFIGRVYVRFTDGAGHEKIVKTTGFTWIEGSPINTKVVTRKTEITYIGFSEESPESIEVKNKLTLGFKADFGYGGKKSIRYKAVAVGENYKTSGKWITGSSAVLKKGFEGCVYVRYTDKAGHTVTRKTNNFKII</sequence>
<gene>
    <name evidence="2" type="ORF">SAMN05661086_00183</name>
</gene>
<dbReference type="GO" id="GO:0016787">
    <property type="term" value="F:hydrolase activity"/>
    <property type="evidence" value="ECO:0007669"/>
    <property type="project" value="UniProtKB-KW"/>
</dbReference>
<feature type="domain" description="Metallo-beta-lactamase" evidence="1">
    <location>
        <begin position="46"/>
        <end position="239"/>
    </location>
</feature>
<evidence type="ECO:0000313" key="3">
    <source>
        <dbReference type="Proteomes" id="UP000199659"/>
    </source>
</evidence>
<dbReference type="STRING" id="37658.SAMN05661086_00183"/>
<dbReference type="Proteomes" id="UP000199659">
    <property type="component" value="Unassembled WGS sequence"/>
</dbReference>
<dbReference type="OrthoDB" id="9803916at2"/>
<keyword evidence="3" id="KW-1185">Reference proteome</keyword>
<dbReference type="InterPro" id="IPR001279">
    <property type="entry name" value="Metallo-B-lactamas"/>
</dbReference>
<organism evidence="2 3">
    <name type="scientific">Anaeromicropila populeti</name>
    <dbReference type="NCBI Taxonomy" id="37658"/>
    <lineage>
        <taxon>Bacteria</taxon>
        <taxon>Bacillati</taxon>
        <taxon>Bacillota</taxon>
        <taxon>Clostridia</taxon>
        <taxon>Lachnospirales</taxon>
        <taxon>Lachnospiraceae</taxon>
        <taxon>Anaeromicropila</taxon>
    </lineage>
</organism>
<dbReference type="Gene3D" id="3.60.15.10">
    <property type="entry name" value="Ribonuclease Z/Hydroxyacylglutathione hydrolase-like"/>
    <property type="match status" value="1"/>
</dbReference>
<dbReference type="InterPro" id="IPR052159">
    <property type="entry name" value="Competence_DNA_uptake"/>
</dbReference>